<reference evidence="1" key="1">
    <citation type="journal article" date="2013" name="Environ. Microbiol.">
        <title>Seasonally variable intestinal metagenomes of the red palm weevil (Rhynchophorus ferrugineus).</title>
        <authorList>
            <person name="Jia S."/>
            <person name="Zhang X."/>
            <person name="Zhang G."/>
            <person name="Yin A."/>
            <person name="Zhang S."/>
            <person name="Li F."/>
            <person name="Wang L."/>
            <person name="Zhao D."/>
            <person name="Yun Q."/>
            <person name="Tala"/>
            <person name="Wang J."/>
            <person name="Sun G."/>
            <person name="Baabdullah M."/>
            <person name="Yu X."/>
            <person name="Hu S."/>
            <person name="Al-Mssallem I.S."/>
            <person name="Yu J."/>
        </authorList>
    </citation>
    <scope>NUCLEOTIDE SEQUENCE</scope>
</reference>
<feature type="non-terminal residue" evidence="1">
    <location>
        <position position="1"/>
    </location>
</feature>
<feature type="non-terminal residue" evidence="1">
    <location>
        <position position="149"/>
    </location>
</feature>
<proteinExistence type="predicted"/>
<dbReference type="EMBL" id="KF119860">
    <property type="protein sequence ID" value="AIA87128.1"/>
    <property type="molecule type" value="Genomic_DNA"/>
</dbReference>
<organism evidence="1">
    <name type="scientific">uncultured Catenulispora sp</name>
    <dbReference type="NCBI Taxonomy" id="487357"/>
    <lineage>
        <taxon>Bacteria</taxon>
        <taxon>Bacillati</taxon>
        <taxon>Actinomycetota</taxon>
        <taxon>Actinomycetes</taxon>
        <taxon>Catenulisporales</taxon>
        <taxon>Catenulisporaceae</taxon>
        <taxon>Catenulispora</taxon>
        <taxon>environmental samples</taxon>
    </lineage>
</organism>
<sequence length="149" mass="16278">QTASAEVSTSPSAQSVTVHADEQFRSVTHVATGSLYGLSDAENPTDDLVEAIKPNEFVLKPIDGEQQPHGDIGVTWKKAEKAGAKVVDRLSDALPGWPYKYPGDDQWDALVKEQIQKVKVSGMTNLAAYAIWNESDNTWDNSSYRPTNS</sequence>
<name>A0A060BRU2_9ACTN</name>
<dbReference type="AlphaFoldDB" id="A0A060BRU2"/>
<accession>A0A060BRU2</accession>
<protein>
    <submittedName>
        <fullName evidence="1">CAZy families GH39|CBM13 protein</fullName>
    </submittedName>
</protein>
<evidence type="ECO:0000313" key="1">
    <source>
        <dbReference type="EMBL" id="AIA87128.1"/>
    </source>
</evidence>